<name>A0ABR6VXB3_9BACT</name>
<reference evidence="3 4" key="1">
    <citation type="journal article" date="2019" name="Int. J. Syst. Evol. Microbiol.">
        <title>Rufibacter sediminis sp. nov., isolated from freshwater lake sediment.</title>
        <authorList>
            <person name="Qu J.H."/>
            <person name="Zhang L.J."/>
            <person name="Fu Y.H."/>
            <person name="Li H.F."/>
        </authorList>
    </citation>
    <scope>NUCLEOTIDE SEQUENCE [LARGE SCALE GENOMIC DNA]</scope>
    <source>
        <strain evidence="3 4">H-1</strain>
    </source>
</reference>
<dbReference type="RefSeq" id="WP_186641042.1">
    <property type="nucleotide sequence ID" value="NZ_JACOAF010000044.1"/>
</dbReference>
<feature type="domain" description="TonB-dependent receptor plug" evidence="2">
    <location>
        <begin position="121"/>
        <end position="226"/>
    </location>
</feature>
<dbReference type="SUPFAM" id="SSF49464">
    <property type="entry name" value="Carboxypeptidase regulatory domain-like"/>
    <property type="match status" value="1"/>
</dbReference>
<proteinExistence type="inferred from homology"/>
<sequence>MQQNLLIKKGWILVLFLLYGSMVNAMAQGIAIKGKVTDASGAGLPGASVVLKGTSIASATDVDGNFTLNLPSGTGTLVVSYIGFVPKEVGINNQTTINIVLETDAKSLDEVVVVGYGTQRKSDITGSVAVVDVADMKKVSTNDVGAMLQGRVSGVSVNTDGQPGAFPQVRIRGIGTFGNSDPLYVIDGVPVSTVPREFSPNDIESMQVLKDASAGAIYGSRAANGVVIITTKKGRKDTPLQVGYSGYYGIDQVWQRMPVTNRANYQILNNESRLNAGKALAPANDPSHPSFIDDVNTDWQEEGLKTGNRQNHNVSLSGGGANNTYNVSLDYFGNKGTYVGNGPSYDRYTARVNTTLEKGIFKVGQAFNYTKSNENGLVTGDGVLAGGRPPLINDLVFAIPTMALYDPNNEGGFGGTLSEREDAISLNGIGYNSLIRNTTDVDRLFASIFGEVEIIKGLKYRLNLGYDATNIRDYNFIPEFNLGYFFQNNIARLNDNSRRLQTLLVENTLNYEKVIGQHSLAVLVGQMYQKDDGVYRQGYAEGFVKPYLPVLFNGATSTASGTEDSHVLASYLGRVNYSFADKYLVTATLRRDGSSRFSPANRFGYFPSLALGWKLINEEFINLPEDIFTDLKIRASWGKLGNENIGNYLYYPLINSNVVYTFNNGQRVLGGLQTNVYDESIKWEEKSTTNIGFDAVLFNGAVDLSAEYYNSKSEDVLVNIPIPASVGSVNAAPVTNAGTLRNSGVEISAGYNKLAGDFRYGISANFTTLHNEVLDLGLNVTERYGVGSITEVGGEVGRHYGWLADGIFQSQEEIANHAFQKDGTSPGDIKFRDISGPEGTPDGIVDTYDRTYLGSGIPKFTYGLNFNASYKNFDFTLFMSGKGKYLINSRLYRSLMHTAGDDNWHEDILDRWTTVNTDTDIPRLIHSDPNENGRDSNREGWLQDGTHLRINTISLGYNFKEGLIKGLASARVYVTAQNLYTFQKYKGYNPDFTAGVFEPGFDNGSFPRPRTLMLGVQIGF</sequence>
<keyword evidence="4" id="KW-1185">Reference proteome</keyword>
<keyword evidence="1" id="KW-0472">Membrane</keyword>
<dbReference type="Proteomes" id="UP000659698">
    <property type="component" value="Unassembled WGS sequence"/>
</dbReference>
<evidence type="ECO:0000259" key="2">
    <source>
        <dbReference type="Pfam" id="PF07715"/>
    </source>
</evidence>
<organism evidence="3 4">
    <name type="scientific">Rufibacter sediminis</name>
    <dbReference type="NCBI Taxonomy" id="2762756"/>
    <lineage>
        <taxon>Bacteria</taxon>
        <taxon>Pseudomonadati</taxon>
        <taxon>Bacteroidota</taxon>
        <taxon>Cytophagia</taxon>
        <taxon>Cytophagales</taxon>
        <taxon>Hymenobacteraceae</taxon>
        <taxon>Rufibacter</taxon>
    </lineage>
</organism>
<comment type="subcellular location">
    <subcellularLocation>
        <location evidence="1">Cell outer membrane</location>
        <topology evidence="1">Multi-pass membrane protein</topology>
    </subcellularLocation>
</comment>
<dbReference type="InterPro" id="IPR039426">
    <property type="entry name" value="TonB-dep_rcpt-like"/>
</dbReference>
<dbReference type="Gene3D" id="2.170.130.10">
    <property type="entry name" value="TonB-dependent receptor, plug domain"/>
    <property type="match status" value="1"/>
</dbReference>
<dbReference type="Pfam" id="PF13715">
    <property type="entry name" value="CarbopepD_reg_2"/>
    <property type="match status" value="1"/>
</dbReference>
<comment type="caution">
    <text evidence="3">The sequence shown here is derived from an EMBL/GenBank/DDBJ whole genome shotgun (WGS) entry which is preliminary data.</text>
</comment>
<evidence type="ECO:0000313" key="4">
    <source>
        <dbReference type="Proteomes" id="UP000659698"/>
    </source>
</evidence>
<dbReference type="InterPro" id="IPR008969">
    <property type="entry name" value="CarboxyPept-like_regulatory"/>
</dbReference>
<gene>
    <name evidence="3" type="ORF">H7U12_18975</name>
</gene>
<evidence type="ECO:0000313" key="3">
    <source>
        <dbReference type="EMBL" id="MBC3541784.1"/>
    </source>
</evidence>
<dbReference type="Gene3D" id="2.60.40.1120">
    <property type="entry name" value="Carboxypeptidase-like, regulatory domain"/>
    <property type="match status" value="1"/>
</dbReference>
<evidence type="ECO:0000256" key="1">
    <source>
        <dbReference type="PROSITE-ProRule" id="PRU01360"/>
    </source>
</evidence>
<comment type="similarity">
    <text evidence="1">Belongs to the TonB-dependent receptor family.</text>
</comment>
<keyword evidence="3" id="KW-0675">Receptor</keyword>
<dbReference type="NCBIfam" id="TIGR04056">
    <property type="entry name" value="OMP_RagA_SusC"/>
    <property type="match status" value="1"/>
</dbReference>
<dbReference type="Pfam" id="PF07715">
    <property type="entry name" value="Plug"/>
    <property type="match status" value="1"/>
</dbReference>
<dbReference type="NCBIfam" id="TIGR04057">
    <property type="entry name" value="SusC_RagA_signa"/>
    <property type="match status" value="1"/>
</dbReference>
<dbReference type="EMBL" id="JACOAF010000044">
    <property type="protein sequence ID" value="MBC3541784.1"/>
    <property type="molecule type" value="Genomic_DNA"/>
</dbReference>
<protein>
    <submittedName>
        <fullName evidence="3">TonB-dependent receptor</fullName>
    </submittedName>
</protein>
<dbReference type="SUPFAM" id="SSF56935">
    <property type="entry name" value="Porins"/>
    <property type="match status" value="1"/>
</dbReference>
<keyword evidence="1" id="KW-0813">Transport</keyword>
<dbReference type="InterPro" id="IPR012910">
    <property type="entry name" value="Plug_dom"/>
</dbReference>
<dbReference type="InterPro" id="IPR023997">
    <property type="entry name" value="TonB-dep_OMP_SusC/RagA_CS"/>
</dbReference>
<keyword evidence="1" id="KW-0998">Cell outer membrane</keyword>
<dbReference type="PROSITE" id="PS52016">
    <property type="entry name" value="TONB_DEPENDENT_REC_3"/>
    <property type="match status" value="1"/>
</dbReference>
<dbReference type="InterPro" id="IPR037066">
    <property type="entry name" value="Plug_dom_sf"/>
</dbReference>
<dbReference type="InterPro" id="IPR023996">
    <property type="entry name" value="TonB-dep_OMP_SusC/RagA"/>
</dbReference>
<keyword evidence="1" id="KW-1134">Transmembrane beta strand</keyword>
<accession>A0ABR6VXB3</accession>
<keyword evidence="1" id="KW-0812">Transmembrane</keyword>